<evidence type="ECO:0000313" key="8">
    <source>
        <dbReference type="EMBL" id="WAR24790.1"/>
    </source>
</evidence>
<feature type="transmembrane region" description="Helical" evidence="6">
    <location>
        <begin position="454"/>
        <end position="475"/>
    </location>
</feature>
<evidence type="ECO:0000256" key="4">
    <source>
        <dbReference type="ARBA" id="ARBA00023180"/>
    </source>
</evidence>
<dbReference type="Gene3D" id="2.60.120.260">
    <property type="entry name" value="Galactose-binding domain-like"/>
    <property type="match status" value="1"/>
</dbReference>
<comment type="caution">
    <text evidence="5">Lacks conserved residue(s) required for the propagation of feature annotation.</text>
</comment>
<keyword evidence="2" id="KW-0677">Repeat</keyword>
<feature type="disulfide bond" evidence="5">
    <location>
        <begin position="218"/>
        <end position="245"/>
    </location>
</feature>
<keyword evidence="3 5" id="KW-1015">Disulfide bond</keyword>
<protein>
    <submittedName>
        <fullName evidence="8">SVEP1-like protein</fullName>
    </submittedName>
</protein>
<feature type="domain" description="Sushi" evidence="7">
    <location>
        <begin position="382"/>
        <end position="442"/>
    </location>
</feature>
<keyword evidence="6" id="KW-0812">Transmembrane</keyword>
<keyword evidence="1 5" id="KW-0768">Sushi</keyword>
<dbReference type="PANTHER" id="PTHR19325">
    <property type="entry name" value="COMPLEMENT COMPONENT-RELATED SUSHI DOMAIN-CONTAINING"/>
    <property type="match status" value="1"/>
</dbReference>
<evidence type="ECO:0000256" key="2">
    <source>
        <dbReference type="ARBA" id="ARBA00022737"/>
    </source>
</evidence>
<name>A0ABY7FRE6_MYAAR</name>
<dbReference type="InterPro" id="IPR050350">
    <property type="entry name" value="Compl-Cell_Adhes-Reg"/>
</dbReference>
<evidence type="ECO:0000256" key="6">
    <source>
        <dbReference type="SAM" id="Phobius"/>
    </source>
</evidence>
<dbReference type="Proteomes" id="UP001164746">
    <property type="component" value="Chromosome 13"/>
</dbReference>
<dbReference type="SUPFAM" id="SSF57535">
    <property type="entry name" value="Complement control module/SCR domain"/>
    <property type="match status" value="3"/>
</dbReference>
<evidence type="ECO:0000313" key="9">
    <source>
        <dbReference type="Proteomes" id="UP001164746"/>
    </source>
</evidence>
<dbReference type="EMBL" id="CP111024">
    <property type="protein sequence ID" value="WAR24790.1"/>
    <property type="molecule type" value="Genomic_DNA"/>
</dbReference>
<feature type="domain" description="Sushi" evidence="7">
    <location>
        <begin position="184"/>
        <end position="247"/>
    </location>
</feature>
<gene>
    <name evidence="8" type="ORF">MAR_038459</name>
</gene>
<evidence type="ECO:0000256" key="3">
    <source>
        <dbReference type="ARBA" id="ARBA00023157"/>
    </source>
</evidence>
<sequence>MGNNSYKAWWQLDLGQLYWISGIKIFNRERKRMELRERLFGMLVNGIGRYLDGKWAPGFTLFEDYHVASSCSNSYYERGADVCADVIEIEINPAKQLRLINITTPNFLTLCEVELFEVACRVPDAPQHGMYLYPNDTVPRRYIPFNSVIVCSCDTGYSISNSSSALRTCLQSGFFDGGDLSCTTNCQIPPAKNGFYFTNSQHNVYGTVPYGTIIRPNCIKGFSLARGVNRTCQKDGQFSGGNPQCTVVTCSPFGKLENGTLHYTDEQNMNQYVDENKHHTFGVKVRASCDSGFQLVNGSKEQICLEDGTWDGVKPVCGKIRCNDTSLLSLRFQQSSSVFSFLEQGTASYNSSKFYHMNGSLSFICRANGSLSWESQPQELASVCKVQHKEHLLVNTNDCLSEDTCEIGTSISYECVGDYEVSVINASCKADHTWSAEPFCKYDVQSAKASAATIGAAVGGIAVVTAAILLVFFICRQRSKAAKSPTRSHYEIPVKKDADQSDCYSEINVSEIINGEDPGLSRSNSYLTPVVTDSNYYETVSP</sequence>
<dbReference type="SUPFAM" id="SSF49785">
    <property type="entry name" value="Galactose-binding domain-like"/>
    <property type="match status" value="1"/>
</dbReference>
<evidence type="ECO:0000259" key="7">
    <source>
        <dbReference type="PROSITE" id="PS50923"/>
    </source>
</evidence>
<dbReference type="Gene3D" id="2.10.70.10">
    <property type="entry name" value="Complement Module, domain 1"/>
    <property type="match status" value="3"/>
</dbReference>
<proteinExistence type="predicted"/>
<accession>A0ABY7FRE6</accession>
<keyword evidence="4" id="KW-0325">Glycoprotein</keyword>
<dbReference type="InterPro" id="IPR000436">
    <property type="entry name" value="Sushi_SCR_CCP_dom"/>
</dbReference>
<dbReference type="PROSITE" id="PS50923">
    <property type="entry name" value="SUSHI"/>
    <property type="match status" value="3"/>
</dbReference>
<keyword evidence="9" id="KW-1185">Reference proteome</keyword>
<dbReference type="CDD" id="cd00033">
    <property type="entry name" value="CCP"/>
    <property type="match status" value="3"/>
</dbReference>
<dbReference type="InterPro" id="IPR008979">
    <property type="entry name" value="Galactose-bd-like_sf"/>
</dbReference>
<evidence type="ECO:0000256" key="1">
    <source>
        <dbReference type="ARBA" id="ARBA00022659"/>
    </source>
</evidence>
<dbReference type="SMART" id="SM00032">
    <property type="entry name" value="CCP"/>
    <property type="match status" value="4"/>
</dbReference>
<dbReference type="InterPro" id="IPR035976">
    <property type="entry name" value="Sushi/SCR/CCP_sf"/>
</dbReference>
<keyword evidence="6" id="KW-1133">Transmembrane helix</keyword>
<feature type="domain" description="Sushi" evidence="7">
    <location>
        <begin position="248"/>
        <end position="319"/>
    </location>
</feature>
<evidence type="ECO:0000256" key="5">
    <source>
        <dbReference type="PROSITE-ProRule" id="PRU00302"/>
    </source>
</evidence>
<keyword evidence="6" id="KW-0472">Membrane</keyword>
<dbReference type="Pfam" id="PF00084">
    <property type="entry name" value="Sushi"/>
    <property type="match status" value="4"/>
</dbReference>
<organism evidence="8 9">
    <name type="scientific">Mya arenaria</name>
    <name type="common">Soft-shell clam</name>
    <dbReference type="NCBI Taxonomy" id="6604"/>
    <lineage>
        <taxon>Eukaryota</taxon>
        <taxon>Metazoa</taxon>
        <taxon>Spiralia</taxon>
        <taxon>Lophotrochozoa</taxon>
        <taxon>Mollusca</taxon>
        <taxon>Bivalvia</taxon>
        <taxon>Autobranchia</taxon>
        <taxon>Heteroconchia</taxon>
        <taxon>Euheterodonta</taxon>
        <taxon>Imparidentia</taxon>
        <taxon>Neoheterodontei</taxon>
        <taxon>Myida</taxon>
        <taxon>Myoidea</taxon>
        <taxon>Myidae</taxon>
        <taxon>Mya</taxon>
    </lineage>
</organism>
<dbReference type="PANTHER" id="PTHR19325:SF575">
    <property type="entry name" value="LOCOMOTION-RELATED PROTEIN HIKARU GENKI"/>
    <property type="match status" value="1"/>
</dbReference>
<reference evidence="8" key="1">
    <citation type="submission" date="2022-11" db="EMBL/GenBank/DDBJ databases">
        <title>Centuries of genome instability and evolution in soft-shell clam transmissible cancer (bioRxiv).</title>
        <authorList>
            <person name="Hart S.F.M."/>
            <person name="Yonemitsu M.A."/>
            <person name="Giersch R.M."/>
            <person name="Beal B.F."/>
            <person name="Arriagada G."/>
            <person name="Davis B.W."/>
            <person name="Ostrander E.A."/>
            <person name="Goff S.P."/>
            <person name="Metzger M.J."/>
        </authorList>
    </citation>
    <scope>NUCLEOTIDE SEQUENCE</scope>
    <source>
        <strain evidence="8">MELC-2E11</strain>
        <tissue evidence="8">Siphon/mantle</tissue>
    </source>
</reference>